<dbReference type="GO" id="GO:0009229">
    <property type="term" value="P:thiamine diphosphate biosynthetic process"/>
    <property type="evidence" value="ECO:0007669"/>
    <property type="project" value="UniProtKB-UniRule"/>
</dbReference>
<reference evidence="7 8" key="1">
    <citation type="submission" date="2019-02" db="EMBL/GenBank/DDBJ databases">
        <title>Investigation of anaerobic lignin degradation for improved lignocellulosic biofuels.</title>
        <authorList>
            <person name="Deangelis K."/>
        </authorList>
    </citation>
    <scope>NUCLEOTIDE SEQUENCE [LARGE SCALE GENOMIC DNA]</scope>
    <source>
        <strain evidence="7 8">159R</strain>
    </source>
</reference>
<evidence type="ECO:0000313" key="8">
    <source>
        <dbReference type="Proteomes" id="UP000294555"/>
    </source>
</evidence>
<dbReference type="InterPro" id="IPR011009">
    <property type="entry name" value="Kinase-like_dom_sf"/>
</dbReference>
<keyword evidence="2 5" id="KW-0547">Nucleotide-binding</keyword>
<keyword evidence="3 5" id="KW-0418">Kinase</keyword>
<dbReference type="Pfam" id="PF01636">
    <property type="entry name" value="APH"/>
    <property type="match status" value="1"/>
</dbReference>
<dbReference type="InterPro" id="IPR002575">
    <property type="entry name" value="Aminoglycoside_PTrfase"/>
</dbReference>
<comment type="pathway">
    <text evidence="5">Cofactor biosynthesis; thiamine diphosphate biosynthesis; thiamine phosphate from thiamine: step 1/1.</text>
</comment>
<dbReference type="Gene3D" id="3.90.1200.10">
    <property type="match status" value="1"/>
</dbReference>
<proteinExistence type="inferred from homology"/>
<dbReference type="OrthoDB" id="179763at2"/>
<keyword evidence="1 5" id="KW-0808">Transferase</keyword>
<evidence type="ECO:0000256" key="5">
    <source>
        <dbReference type="HAMAP-Rule" id="MF_01604"/>
    </source>
</evidence>
<gene>
    <name evidence="5" type="primary">thiK</name>
    <name evidence="7" type="ORF">EZJ58_1701</name>
</gene>
<keyword evidence="4 5" id="KW-0067">ATP-binding</keyword>
<evidence type="ECO:0000256" key="3">
    <source>
        <dbReference type="ARBA" id="ARBA00022777"/>
    </source>
</evidence>
<name>A0A4R1N8G4_9GAMM</name>
<comment type="catalytic activity">
    <reaction evidence="5">
        <text>thiamine + ATP = thiamine phosphate + ADP + H(+)</text>
        <dbReference type="Rhea" id="RHEA:12012"/>
        <dbReference type="ChEBI" id="CHEBI:15378"/>
        <dbReference type="ChEBI" id="CHEBI:18385"/>
        <dbReference type="ChEBI" id="CHEBI:30616"/>
        <dbReference type="ChEBI" id="CHEBI:37575"/>
        <dbReference type="ChEBI" id="CHEBI:456216"/>
        <dbReference type="EC" id="2.7.1.89"/>
    </reaction>
</comment>
<accession>A0A4R1N8G4</accession>
<dbReference type="GO" id="GO:0006772">
    <property type="term" value="P:thiamine metabolic process"/>
    <property type="evidence" value="ECO:0007669"/>
    <property type="project" value="InterPro"/>
</dbReference>
<dbReference type="HAMAP" id="MF_01604">
    <property type="entry name" value="Thiamine_kinase"/>
    <property type="match status" value="1"/>
</dbReference>
<dbReference type="RefSeq" id="WP_132922477.1">
    <property type="nucleotide sequence ID" value="NZ_SJOI01000001.1"/>
</dbReference>
<sequence length="286" mass="32736">MYNPDFDLTLGLRRLLPPSASAGCQVEKVSGLSGESRRVRAGERDWLARQVTPHKRMLGADNVREYRILRQLSASGLAPRPVALIPRGLVVDWTPGESLSAVQWQECLNNGSLARRIGQLHRLPRYGYPLALQGRYETYWQLTDPTRRCPAWLRLHQRFMAQKPPTPLKVVPMHMDVHADNLIRDRQGAISLIDWEYAGDGDFALELAALFRGNGLNIRQQTVFLAAYLACSGGFTPAAVTRQISAWLPWVDYLMLMWYEVRWHQTRQRQFLQFARPPRLRLGLPV</sequence>
<dbReference type="UniPathway" id="UPA00060">
    <property type="reaction ID" value="UER00596"/>
</dbReference>
<comment type="function">
    <text evidence="5">Catalyzes the phosphorylation of thiamine to thiamine phosphate.</text>
</comment>
<dbReference type="SUPFAM" id="SSF56112">
    <property type="entry name" value="Protein kinase-like (PK-like)"/>
    <property type="match status" value="1"/>
</dbReference>
<evidence type="ECO:0000256" key="1">
    <source>
        <dbReference type="ARBA" id="ARBA00022679"/>
    </source>
</evidence>
<keyword evidence="8" id="KW-1185">Reference proteome</keyword>
<evidence type="ECO:0000256" key="2">
    <source>
        <dbReference type="ARBA" id="ARBA00022741"/>
    </source>
</evidence>
<dbReference type="InterPro" id="IPR014093">
    <property type="entry name" value="Thiamine_kinase"/>
</dbReference>
<dbReference type="Proteomes" id="UP000294555">
    <property type="component" value="Unassembled WGS sequence"/>
</dbReference>
<dbReference type="EC" id="2.7.1.89" evidence="5"/>
<evidence type="ECO:0000313" key="7">
    <source>
        <dbReference type="EMBL" id="TCL03625.1"/>
    </source>
</evidence>
<dbReference type="GO" id="GO:0005524">
    <property type="term" value="F:ATP binding"/>
    <property type="evidence" value="ECO:0007669"/>
    <property type="project" value="UniProtKB-KW"/>
</dbReference>
<comment type="similarity">
    <text evidence="5">Belongs to the thiamine kinase family.</text>
</comment>
<dbReference type="EMBL" id="SJOI01000001">
    <property type="protein sequence ID" value="TCL03625.1"/>
    <property type="molecule type" value="Genomic_DNA"/>
</dbReference>
<organism evidence="7 8">
    <name type="scientific">Sodalis ligni</name>
    <dbReference type="NCBI Taxonomy" id="2697027"/>
    <lineage>
        <taxon>Bacteria</taxon>
        <taxon>Pseudomonadati</taxon>
        <taxon>Pseudomonadota</taxon>
        <taxon>Gammaproteobacteria</taxon>
        <taxon>Enterobacterales</taxon>
        <taxon>Bruguierivoracaceae</taxon>
        <taxon>Sodalis</taxon>
    </lineage>
</organism>
<evidence type="ECO:0000256" key="4">
    <source>
        <dbReference type="ARBA" id="ARBA00022840"/>
    </source>
</evidence>
<protein>
    <recommendedName>
        <fullName evidence="5">Thiamine kinase</fullName>
        <ecNumber evidence="5">2.7.1.89</ecNumber>
    </recommendedName>
</protein>
<dbReference type="GO" id="GO:0019165">
    <property type="term" value="F:thiamine kinase activity"/>
    <property type="evidence" value="ECO:0007669"/>
    <property type="project" value="UniProtKB-UniRule"/>
</dbReference>
<dbReference type="AlphaFoldDB" id="A0A4R1N8G4"/>
<feature type="domain" description="Aminoglycoside phosphotransferase" evidence="6">
    <location>
        <begin position="30"/>
        <end position="231"/>
    </location>
</feature>
<evidence type="ECO:0000259" key="6">
    <source>
        <dbReference type="Pfam" id="PF01636"/>
    </source>
</evidence>
<comment type="caution">
    <text evidence="7">The sequence shown here is derived from an EMBL/GenBank/DDBJ whole genome shotgun (WGS) entry which is preliminary data.</text>
</comment>